<dbReference type="PANTHER" id="PTHR45496:SF1">
    <property type="entry name" value="CHAPERONE DNAJ-DOMAIN SUPERFAMILY PROTEIN"/>
    <property type="match status" value="1"/>
</dbReference>
<accession>A0AAX6H0N5</accession>
<dbReference type="SMART" id="SM00297">
    <property type="entry name" value="BROMO"/>
    <property type="match status" value="1"/>
</dbReference>
<proteinExistence type="predicted"/>
<reference evidence="5" key="1">
    <citation type="journal article" date="2023" name="GigaByte">
        <title>Genome assembly of the bearded iris, Iris pallida Lam.</title>
        <authorList>
            <person name="Bruccoleri R.E."/>
            <person name="Oakeley E.J."/>
            <person name="Faust A.M.E."/>
            <person name="Altorfer M."/>
            <person name="Dessus-Babus S."/>
            <person name="Burckhardt D."/>
            <person name="Oertli M."/>
            <person name="Naumann U."/>
            <person name="Petersen F."/>
            <person name="Wong J."/>
        </authorList>
    </citation>
    <scope>NUCLEOTIDE SEQUENCE</scope>
    <source>
        <strain evidence="5">GSM-AAB239-AS_SAM_17_03QT</strain>
    </source>
</reference>
<dbReference type="InterPro" id="IPR053052">
    <property type="entry name" value="Imprinting_Balance_Reg"/>
</dbReference>
<evidence type="ECO:0000259" key="4">
    <source>
        <dbReference type="PROSITE" id="PS50014"/>
    </source>
</evidence>
<dbReference type="EMBL" id="JANAVB010014398">
    <property type="protein sequence ID" value="KAJ6834516.1"/>
    <property type="molecule type" value="Genomic_DNA"/>
</dbReference>
<evidence type="ECO:0000256" key="1">
    <source>
        <dbReference type="ARBA" id="ARBA00023117"/>
    </source>
</evidence>
<dbReference type="Proteomes" id="UP001140949">
    <property type="component" value="Unassembled WGS sequence"/>
</dbReference>
<feature type="region of interest" description="Disordered" evidence="3">
    <location>
        <begin position="217"/>
        <end position="259"/>
    </location>
</feature>
<dbReference type="InterPro" id="IPR036869">
    <property type="entry name" value="J_dom_sf"/>
</dbReference>
<comment type="caution">
    <text evidence="5">The sequence shown here is derived from an EMBL/GenBank/DDBJ whole genome shotgun (WGS) entry which is preliminary data.</text>
</comment>
<organism evidence="5 6">
    <name type="scientific">Iris pallida</name>
    <name type="common">Sweet iris</name>
    <dbReference type="NCBI Taxonomy" id="29817"/>
    <lineage>
        <taxon>Eukaryota</taxon>
        <taxon>Viridiplantae</taxon>
        <taxon>Streptophyta</taxon>
        <taxon>Embryophyta</taxon>
        <taxon>Tracheophyta</taxon>
        <taxon>Spermatophyta</taxon>
        <taxon>Magnoliopsida</taxon>
        <taxon>Liliopsida</taxon>
        <taxon>Asparagales</taxon>
        <taxon>Iridaceae</taxon>
        <taxon>Iridoideae</taxon>
        <taxon>Irideae</taxon>
        <taxon>Iris</taxon>
    </lineage>
</organism>
<keyword evidence="1 2" id="KW-0103">Bromodomain</keyword>
<keyword evidence="6" id="KW-1185">Reference proteome</keyword>
<dbReference type="InterPro" id="IPR036427">
    <property type="entry name" value="Bromodomain-like_sf"/>
</dbReference>
<evidence type="ECO:0000313" key="5">
    <source>
        <dbReference type="EMBL" id="KAJ6834516.1"/>
    </source>
</evidence>
<evidence type="ECO:0000256" key="3">
    <source>
        <dbReference type="SAM" id="MobiDB-lite"/>
    </source>
</evidence>
<dbReference type="PANTHER" id="PTHR45496">
    <property type="entry name" value="CHAPERONE DNAJ-DOMAIN SUPERFAMILY PROTEIN"/>
    <property type="match status" value="1"/>
</dbReference>
<dbReference type="PROSITE" id="PS00633">
    <property type="entry name" value="BROMODOMAIN_1"/>
    <property type="match status" value="1"/>
</dbReference>
<reference evidence="5" key="2">
    <citation type="submission" date="2023-04" db="EMBL/GenBank/DDBJ databases">
        <authorList>
            <person name="Bruccoleri R.E."/>
            <person name="Oakeley E.J."/>
            <person name="Faust A.-M."/>
            <person name="Dessus-Babus S."/>
            <person name="Altorfer M."/>
            <person name="Burckhardt D."/>
            <person name="Oertli M."/>
            <person name="Naumann U."/>
            <person name="Petersen F."/>
            <person name="Wong J."/>
        </authorList>
    </citation>
    <scope>NUCLEOTIDE SEQUENCE</scope>
    <source>
        <strain evidence="5">GSM-AAB239-AS_SAM_17_03QT</strain>
        <tissue evidence="5">Leaf</tissue>
    </source>
</reference>
<dbReference type="InterPro" id="IPR018359">
    <property type="entry name" value="Bromodomain_CS"/>
</dbReference>
<sequence>MGPESESEFDRWLSIAEKLLAACDLIGSRRFAERALEFDPLTPSDRADRIIAVADVLLASQFRAANGRPDPHSVLSSSAGSDPSAVLSSYRRLSFLLNPNSNFLPFAGQALRYVSDAYSALSHPGRRSPSAPGSEADAGADGTRFWTTCGSCCHVHLYDRIYAGRDLRCRNCGKGFRADRLSGAPPVVEGTDMYYCTWGYFPLGLDGLAAAPAGAAAGRAKQTAPPVKQRVGLDINREVEDDDSDDDSEPPEYVPQAKRRRGGEVLLSSTLERIVDVLRDARDISFLFLKPVTKKEAPDYLDIVERPMDLFTIRDKVRRMEYRNPEEFRHDVWQIAHNAHLYNDERNPEIPPLADRLLELCDRQLAENKDKLTQ</sequence>
<feature type="domain" description="Bromo" evidence="4">
    <location>
        <begin position="280"/>
        <end position="350"/>
    </location>
</feature>
<dbReference type="CDD" id="cd04369">
    <property type="entry name" value="Bromodomain"/>
    <property type="match status" value="1"/>
</dbReference>
<feature type="compositionally biased region" description="Acidic residues" evidence="3">
    <location>
        <begin position="239"/>
        <end position="250"/>
    </location>
</feature>
<dbReference type="SUPFAM" id="SSF46565">
    <property type="entry name" value="Chaperone J-domain"/>
    <property type="match status" value="1"/>
</dbReference>
<feature type="compositionally biased region" description="Low complexity" evidence="3">
    <location>
        <begin position="217"/>
        <end position="226"/>
    </location>
</feature>
<gene>
    <name evidence="5" type="ORF">M6B38_334665</name>
</gene>
<dbReference type="PRINTS" id="PR00503">
    <property type="entry name" value="BROMODOMAIN"/>
</dbReference>
<dbReference type="SUPFAM" id="SSF47370">
    <property type="entry name" value="Bromodomain"/>
    <property type="match status" value="1"/>
</dbReference>
<evidence type="ECO:0000256" key="2">
    <source>
        <dbReference type="PROSITE-ProRule" id="PRU00035"/>
    </source>
</evidence>
<dbReference type="InterPro" id="IPR001487">
    <property type="entry name" value="Bromodomain"/>
</dbReference>
<dbReference type="Gene3D" id="1.20.920.10">
    <property type="entry name" value="Bromodomain-like"/>
    <property type="match status" value="1"/>
</dbReference>
<evidence type="ECO:0000313" key="6">
    <source>
        <dbReference type="Proteomes" id="UP001140949"/>
    </source>
</evidence>
<dbReference type="Pfam" id="PF00439">
    <property type="entry name" value="Bromodomain"/>
    <property type="match status" value="1"/>
</dbReference>
<protein>
    <recommendedName>
        <fullName evidence="4">Bromo domain-containing protein</fullName>
    </recommendedName>
</protein>
<name>A0AAX6H0N5_IRIPA</name>
<dbReference type="AlphaFoldDB" id="A0AAX6H0N5"/>
<dbReference type="PROSITE" id="PS50014">
    <property type="entry name" value="BROMODOMAIN_2"/>
    <property type="match status" value="1"/>
</dbReference>